<sequence>MLTMMACIRFSAARTVVMPADRATRDAEMFTPKGLGTGRQKAAGRIAEPGVPPGTPALTL</sequence>
<name>K0PYI7_9HYPH</name>
<dbReference type="HOGENOM" id="CLU_2938587_0_0_5"/>
<feature type="compositionally biased region" description="Pro residues" evidence="1">
    <location>
        <begin position="50"/>
        <end position="60"/>
    </location>
</feature>
<feature type="region of interest" description="Disordered" evidence="1">
    <location>
        <begin position="28"/>
        <end position="60"/>
    </location>
</feature>
<evidence type="ECO:0000313" key="2">
    <source>
        <dbReference type="EMBL" id="CCM76765.1"/>
    </source>
</evidence>
<reference evidence="2 3" key="1">
    <citation type="journal article" date="2013" name="Genome Announc.">
        <title>Draft Genome Sequence of Rhizobium mesoamericanum STM3625, a Nitrogen-Fixing Symbiont of Mimosa pudica Isolated in French Guiana (South America).</title>
        <authorList>
            <person name="Moulin L."/>
            <person name="Mornico D."/>
            <person name="Melkonian R."/>
            <person name="Klonowska A."/>
        </authorList>
    </citation>
    <scope>NUCLEOTIDE SEQUENCE [LARGE SCALE GENOMIC DNA]</scope>
    <source>
        <strain evidence="2 3">STM3625</strain>
    </source>
</reference>
<dbReference type="STRING" id="1211777.BN77_3798"/>
<gene>
    <name evidence="2" type="ORF">BN77_3798</name>
</gene>
<dbReference type="AlphaFoldDB" id="K0PYI7"/>
<proteinExistence type="predicted"/>
<accession>K0PYI7</accession>
<organism evidence="2 3">
    <name type="scientific">Rhizobium mesoamericanum STM3625</name>
    <dbReference type="NCBI Taxonomy" id="1211777"/>
    <lineage>
        <taxon>Bacteria</taxon>
        <taxon>Pseudomonadati</taxon>
        <taxon>Pseudomonadota</taxon>
        <taxon>Alphaproteobacteria</taxon>
        <taxon>Hyphomicrobiales</taxon>
        <taxon>Rhizobiaceae</taxon>
        <taxon>Rhizobium/Agrobacterium group</taxon>
        <taxon>Rhizobium</taxon>
    </lineage>
</organism>
<dbReference type="RefSeq" id="WP_007534366.1">
    <property type="nucleotide sequence ID" value="NZ_HF536772.1"/>
</dbReference>
<comment type="caution">
    <text evidence="2">The sequence shown here is derived from an EMBL/GenBank/DDBJ whole genome shotgun (WGS) entry which is preliminary data.</text>
</comment>
<evidence type="ECO:0000313" key="3">
    <source>
        <dbReference type="Proteomes" id="UP000009319"/>
    </source>
</evidence>
<evidence type="ECO:0000256" key="1">
    <source>
        <dbReference type="SAM" id="MobiDB-lite"/>
    </source>
</evidence>
<dbReference type="EMBL" id="CANI01000027">
    <property type="protein sequence ID" value="CCM76765.1"/>
    <property type="molecule type" value="Genomic_DNA"/>
</dbReference>
<dbReference type="Proteomes" id="UP000009319">
    <property type="component" value="Unassembled WGS sequence"/>
</dbReference>
<protein>
    <submittedName>
        <fullName evidence="2">Uncharacterized protein</fullName>
    </submittedName>
</protein>
<keyword evidence="3" id="KW-1185">Reference proteome</keyword>